<reference evidence="1 2" key="1">
    <citation type="submission" date="2015-12" db="EMBL/GenBank/DDBJ databases">
        <title>Diversity of Burkholderia near neighbor genomes.</title>
        <authorList>
            <person name="Sahl J."/>
            <person name="Wagner D."/>
            <person name="Keim P."/>
        </authorList>
    </citation>
    <scope>NUCLEOTIDE SEQUENCE [LARGE SCALE GENOMIC DNA]</scope>
    <source>
        <strain evidence="1 2">MSMB0783</strain>
    </source>
</reference>
<protein>
    <recommendedName>
        <fullName evidence="3">Fis family transcriptional regulator</fullName>
    </recommendedName>
</protein>
<evidence type="ECO:0008006" key="3">
    <source>
        <dbReference type="Google" id="ProtNLM"/>
    </source>
</evidence>
<dbReference type="EMBL" id="CP013421">
    <property type="protein sequence ID" value="AOJ76635.1"/>
    <property type="molecule type" value="Genomic_DNA"/>
</dbReference>
<evidence type="ECO:0000313" key="2">
    <source>
        <dbReference type="Proteomes" id="UP000243680"/>
    </source>
</evidence>
<dbReference type="Proteomes" id="UP000243680">
    <property type="component" value="Chromosome 3"/>
</dbReference>
<organism evidence="1 2">
    <name type="scientific">Burkholderia ubonensis</name>
    <dbReference type="NCBI Taxonomy" id="101571"/>
    <lineage>
        <taxon>Bacteria</taxon>
        <taxon>Pseudomonadati</taxon>
        <taxon>Pseudomonadota</taxon>
        <taxon>Betaproteobacteria</taxon>
        <taxon>Burkholderiales</taxon>
        <taxon>Burkholderiaceae</taxon>
        <taxon>Burkholderia</taxon>
        <taxon>Burkholderia cepacia complex</taxon>
    </lineage>
</organism>
<dbReference type="AlphaFoldDB" id="A0A1B4LHP9"/>
<accession>A0A1B4LHP9</accession>
<proteinExistence type="predicted"/>
<evidence type="ECO:0000313" key="1">
    <source>
        <dbReference type="EMBL" id="AOJ76635.1"/>
    </source>
</evidence>
<name>A0A1B4LHP9_9BURK</name>
<gene>
    <name evidence="1" type="ORF">WJ35_16175</name>
</gene>
<sequence>MRKHALTRTARSTRTKEMLLPLSTAKVRSLSLENHLALATVRTGRGDFDQICCLIRVVYLAYFMLDEAAVGKDLEVYRRAEAALDACIKWIEQDRPCLLLDQEQMVVERVLVLHDEQLAAVPKFRYLEAWDRLHRFVKGGKSSPIPAPAAE</sequence>